<dbReference type="EMBL" id="CAADFH010000088">
    <property type="protein sequence ID" value="VFJ98785.1"/>
    <property type="molecule type" value="Genomic_DNA"/>
</dbReference>
<dbReference type="InterPro" id="IPR038072">
    <property type="entry name" value="GspK_central_sf"/>
</dbReference>
<evidence type="ECO:0000256" key="5">
    <source>
        <dbReference type="ARBA" id="ARBA00022519"/>
    </source>
</evidence>
<keyword evidence="6" id="KW-0812">Transmembrane</keyword>
<evidence type="ECO:0000256" key="6">
    <source>
        <dbReference type="ARBA" id="ARBA00022692"/>
    </source>
</evidence>
<dbReference type="InterPro" id="IPR005628">
    <property type="entry name" value="GspK"/>
</dbReference>
<organism evidence="13">
    <name type="scientific">Candidatus Kentrum sp. LFY</name>
    <dbReference type="NCBI Taxonomy" id="2126342"/>
    <lineage>
        <taxon>Bacteria</taxon>
        <taxon>Pseudomonadati</taxon>
        <taxon>Pseudomonadota</taxon>
        <taxon>Gammaproteobacteria</taxon>
        <taxon>Candidatus Kentrum</taxon>
    </lineage>
</organism>
<dbReference type="AlphaFoldDB" id="A0A450V230"/>
<evidence type="ECO:0000256" key="3">
    <source>
        <dbReference type="ARBA" id="ARBA00022448"/>
    </source>
</evidence>
<dbReference type="GO" id="GO:0009306">
    <property type="term" value="P:protein secretion"/>
    <property type="evidence" value="ECO:0007669"/>
    <property type="project" value="InterPro"/>
</dbReference>
<evidence type="ECO:0000256" key="9">
    <source>
        <dbReference type="ARBA" id="ARBA00023136"/>
    </source>
</evidence>
<keyword evidence="7" id="KW-0653">Protein transport</keyword>
<name>A0A450V230_9GAMM</name>
<accession>A0A450V230</accession>
<evidence type="ECO:0000313" key="13">
    <source>
        <dbReference type="EMBL" id="VFJ98785.1"/>
    </source>
</evidence>
<comment type="similarity">
    <text evidence="2 10">Belongs to the GSP K family.</text>
</comment>
<evidence type="ECO:0000256" key="4">
    <source>
        <dbReference type="ARBA" id="ARBA00022475"/>
    </source>
</evidence>
<protein>
    <recommendedName>
        <fullName evidence="10">Type II secretion system protein K</fullName>
    </recommendedName>
</protein>
<keyword evidence="8" id="KW-1133">Transmembrane helix</keyword>
<dbReference type="GO" id="GO:0005886">
    <property type="term" value="C:plasma membrane"/>
    <property type="evidence" value="ECO:0007669"/>
    <property type="project" value="UniProtKB-SubCell"/>
</dbReference>
<dbReference type="SUPFAM" id="SSF54523">
    <property type="entry name" value="Pili subunits"/>
    <property type="match status" value="1"/>
</dbReference>
<dbReference type="Pfam" id="PF21687">
    <property type="entry name" value="T2SSK_1st"/>
    <property type="match status" value="1"/>
</dbReference>
<keyword evidence="4 10" id="KW-1003">Cell membrane</keyword>
<evidence type="ECO:0000259" key="11">
    <source>
        <dbReference type="Pfam" id="PF03934"/>
    </source>
</evidence>
<dbReference type="Gene3D" id="3.30.1300.30">
    <property type="entry name" value="GSPII I/J protein-like"/>
    <property type="match status" value="1"/>
</dbReference>
<comment type="subcellular location">
    <subcellularLocation>
        <location evidence="1 10">Cell inner membrane</location>
    </subcellularLocation>
</comment>
<evidence type="ECO:0000256" key="2">
    <source>
        <dbReference type="ARBA" id="ARBA00007246"/>
    </source>
</evidence>
<dbReference type="Pfam" id="PF03934">
    <property type="entry name" value="T2SSK"/>
    <property type="match status" value="1"/>
</dbReference>
<feature type="domain" description="T2SS protein K second SAM-like" evidence="11">
    <location>
        <begin position="216"/>
        <end position="261"/>
    </location>
</feature>
<dbReference type="PANTHER" id="PTHR38831:SF1">
    <property type="entry name" value="TYPE II SECRETION SYSTEM PROTEIN K-RELATED"/>
    <property type="match status" value="1"/>
</dbReference>
<dbReference type="PIRSF" id="PIRSF002786">
    <property type="entry name" value="XcpX"/>
    <property type="match status" value="1"/>
</dbReference>
<gene>
    <name evidence="13" type="ORF">BECKLFY1418A_GA0070994_108810</name>
</gene>
<keyword evidence="5 10" id="KW-0997">Cell inner membrane</keyword>
<reference evidence="13" key="1">
    <citation type="submission" date="2019-02" db="EMBL/GenBank/DDBJ databases">
        <authorList>
            <person name="Gruber-Vodicka R. H."/>
            <person name="Seah K. B. B."/>
        </authorList>
    </citation>
    <scope>NUCLEOTIDE SEQUENCE</scope>
    <source>
        <strain evidence="13">BECK_M6</strain>
    </source>
</reference>
<dbReference type="InterPro" id="IPR049031">
    <property type="entry name" value="T2SSK_SAM-like_1st"/>
</dbReference>
<dbReference type="InterPro" id="IPR045584">
    <property type="entry name" value="Pilin-like"/>
</dbReference>
<evidence type="ECO:0000256" key="7">
    <source>
        <dbReference type="ARBA" id="ARBA00022927"/>
    </source>
</evidence>
<dbReference type="NCBIfam" id="NF037980">
    <property type="entry name" value="T2SS_GspK"/>
    <property type="match status" value="1"/>
</dbReference>
<sequence length="323" mass="36053">MRHERMAGIALISVLLAVALVATISAGLIARQHIEIRRTTNLLHAHKAYQYALGVESWATRLLSRDLLEGQGNRIDHLSEAWARSLPSTEVAGGMLTGRIEDLQARFNLNNLRLENPDDKGTWHGDLACFRELLQQCRLEPHLVWPVVDWIDGGDRDGTSPGGAEDYEYLGLEIPYRTANRPMADPGELILVRGFDYDGYLCLLPFVSALPGRVPINVNTASARVLMARIDGMTETQAEQVTERRKTEPYQSVGGFTEYLKTIGAPVPEGKDRFDEGSIGVASDYYRIVASARTGNTRMDLFTRIERLENGKIRVLSRSRADF</sequence>
<evidence type="ECO:0000256" key="8">
    <source>
        <dbReference type="ARBA" id="ARBA00022989"/>
    </source>
</evidence>
<dbReference type="InterPro" id="IPR049179">
    <property type="entry name" value="T2SSK_SAM-like_2nd"/>
</dbReference>
<proteinExistence type="inferred from homology"/>
<evidence type="ECO:0000256" key="10">
    <source>
        <dbReference type="PIRNR" id="PIRNR002786"/>
    </source>
</evidence>
<dbReference type="PANTHER" id="PTHR38831">
    <property type="entry name" value="TYPE II SECRETION SYSTEM PROTEIN K"/>
    <property type="match status" value="1"/>
</dbReference>
<evidence type="ECO:0000256" key="1">
    <source>
        <dbReference type="ARBA" id="ARBA00004533"/>
    </source>
</evidence>
<keyword evidence="9 10" id="KW-0472">Membrane</keyword>
<keyword evidence="3 10" id="KW-0813">Transport</keyword>
<evidence type="ECO:0000259" key="12">
    <source>
        <dbReference type="Pfam" id="PF21687"/>
    </source>
</evidence>
<dbReference type="Gene3D" id="1.10.40.60">
    <property type="entry name" value="EpsJ-like"/>
    <property type="match status" value="2"/>
</dbReference>
<dbReference type="SUPFAM" id="SSF158544">
    <property type="entry name" value="GspK insert domain-like"/>
    <property type="match status" value="1"/>
</dbReference>
<feature type="domain" description="T2SS protein K first SAM-like" evidence="12">
    <location>
        <begin position="105"/>
        <end position="211"/>
    </location>
</feature>